<evidence type="ECO:0000313" key="3">
    <source>
        <dbReference type="Proteomes" id="UP000308828"/>
    </source>
</evidence>
<comment type="caution">
    <text evidence="2">The sequence shown here is derived from an EMBL/GenBank/DDBJ whole genome shotgun (WGS) entry which is preliminary data.</text>
</comment>
<sequence>MQMSTIYFRAATVCCVLFPFLSGAAVGADVLKPFKDDLFSSQRILETRDNGRFLRVDYDEMRDINGRDSIPERRVKDRYVSLKVRRQQENQTLDLSSGPLDVARVGRDDGQAFSVIFIHGRGGDRRLGMNDITFGGNFNRLKNLASENGGTYYAPSIATFDENGVAATAALIDHASQRSGGRPVVLACASMGSFICWGISRDAGAVSKLAGMAILGGAPDPELPKSAAAKADLKIWFTHGSRDSVYNVSDVEAIYDKMQKVGRDVRLTVYETGSHGTPVRMSDWRQVLNWILEG</sequence>
<evidence type="ECO:0000256" key="1">
    <source>
        <dbReference type="SAM" id="SignalP"/>
    </source>
</evidence>
<keyword evidence="3" id="KW-1185">Reference proteome</keyword>
<evidence type="ECO:0000313" key="2">
    <source>
        <dbReference type="EMBL" id="THV25251.1"/>
    </source>
</evidence>
<dbReference type="Gene3D" id="3.40.50.1820">
    <property type="entry name" value="alpha/beta hydrolase"/>
    <property type="match status" value="1"/>
</dbReference>
<proteinExistence type="predicted"/>
<accession>A0A4S8P6Z2</accession>
<name>A0A4S8P6Z2_9HYPH</name>
<dbReference type="InterPro" id="IPR029058">
    <property type="entry name" value="AB_hydrolase_fold"/>
</dbReference>
<reference evidence="2 3" key="1">
    <citation type="submission" date="2019-04" db="EMBL/GenBank/DDBJ databases">
        <title>Genome sequence of strain shin9-1.</title>
        <authorList>
            <person name="Gao J."/>
            <person name="Sun J."/>
        </authorList>
    </citation>
    <scope>NUCLEOTIDE SEQUENCE [LARGE SCALE GENOMIC DNA]</scope>
    <source>
        <strain evidence="3">shin9-1</strain>
    </source>
</reference>
<dbReference type="OrthoDB" id="9807541at2"/>
<dbReference type="Proteomes" id="UP000308828">
    <property type="component" value="Unassembled WGS sequence"/>
</dbReference>
<dbReference type="EMBL" id="STGV01000001">
    <property type="protein sequence ID" value="THV25251.1"/>
    <property type="molecule type" value="Genomic_DNA"/>
</dbReference>
<dbReference type="SUPFAM" id="SSF53474">
    <property type="entry name" value="alpha/beta-Hydrolases"/>
    <property type="match status" value="1"/>
</dbReference>
<feature type="signal peptide" evidence="1">
    <location>
        <begin position="1"/>
        <end position="24"/>
    </location>
</feature>
<dbReference type="GO" id="GO:0016787">
    <property type="term" value="F:hydrolase activity"/>
    <property type="evidence" value="ECO:0007669"/>
    <property type="project" value="UniProtKB-KW"/>
</dbReference>
<protein>
    <submittedName>
        <fullName evidence="2">Alpha/beta hydrolase</fullName>
    </submittedName>
</protein>
<keyword evidence="1" id="KW-0732">Signal</keyword>
<dbReference type="AlphaFoldDB" id="A0A4S8P6Z2"/>
<organism evidence="2 3">
    <name type="scientific">Peteryoungia ipomoeae</name>
    <dbReference type="NCBI Taxonomy" id="1210932"/>
    <lineage>
        <taxon>Bacteria</taxon>
        <taxon>Pseudomonadati</taxon>
        <taxon>Pseudomonadota</taxon>
        <taxon>Alphaproteobacteria</taxon>
        <taxon>Hyphomicrobiales</taxon>
        <taxon>Rhizobiaceae</taxon>
        <taxon>Peteryoungia</taxon>
    </lineage>
</organism>
<keyword evidence="2" id="KW-0378">Hydrolase</keyword>
<feature type="chain" id="PRO_5020189799" evidence="1">
    <location>
        <begin position="25"/>
        <end position="294"/>
    </location>
</feature>
<gene>
    <name evidence="2" type="ORF">FAA97_03340</name>
</gene>